<comment type="caution">
    <text evidence="1">The sequence shown here is derived from an EMBL/GenBank/DDBJ whole genome shotgun (WGS) entry which is preliminary data.</text>
</comment>
<accession>A0A918J146</accession>
<dbReference type="AlphaFoldDB" id="A0A918J146"/>
<evidence type="ECO:0000313" key="2">
    <source>
        <dbReference type="Proteomes" id="UP000634668"/>
    </source>
</evidence>
<dbReference type="EMBL" id="BMWP01000022">
    <property type="protein sequence ID" value="GGW42470.1"/>
    <property type="molecule type" value="Genomic_DNA"/>
</dbReference>
<name>A0A918J146_9FLAO</name>
<organism evidence="1 2">
    <name type="scientific">Arenibacter certesii</name>
    <dbReference type="NCBI Taxonomy" id="228955"/>
    <lineage>
        <taxon>Bacteria</taxon>
        <taxon>Pseudomonadati</taxon>
        <taxon>Bacteroidota</taxon>
        <taxon>Flavobacteriia</taxon>
        <taxon>Flavobacteriales</taxon>
        <taxon>Flavobacteriaceae</taxon>
        <taxon>Arenibacter</taxon>
    </lineage>
</organism>
<protein>
    <submittedName>
        <fullName evidence="1">Uncharacterized protein</fullName>
    </submittedName>
</protein>
<sequence>MAGREWAIGIGPGAGEVGGKFVVKETYENVANKQLSKITGYLSIIHNGQV</sequence>
<dbReference type="Proteomes" id="UP000634668">
    <property type="component" value="Unassembled WGS sequence"/>
</dbReference>
<evidence type="ECO:0000313" key="1">
    <source>
        <dbReference type="EMBL" id="GGW42470.1"/>
    </source>
</evidence>
<gene>
    <name evidence="1" type="ORF">GCM10007383_28790</name>
</gene>
<keyword evidence="2" id="KW-1185">Reference proteome</keyword>
<proteinExistence type="predicted"/>
<reference evidence="1" key="1">
    <citation type="journal article" date="2014" name="Int. J. Syst. Evol. Microbiol.">
        <title>Complete genome sequence of Corynebacterium casei LMG S-19264T (=DSM 44701T), isolated from a smear-ripened cheese.</title>
        <authorList>
            <consortium name="US DOE Joint Genome Institute (JGI-PGF)"/>
            <person name="Walter F."/>
            <person name="Albersmeier A."/>
            <person name="Kalinowski J."/>
            <person name="Ruckert C."/>
        </authorList>
    </citation>
    <scope>NUCLEOTIDE SEQUENCE</scope>
    <source>
        <strain evidence="1">KCTC 12113</strain>
    </source>
</reference>
<reference evidence="1" key="2">
    <citation type="submission" date="2020-09" db="EMBL/GenBank/DDBJ databases">
        <authorList>
            <person name="Sun Q."/>
            <person name="Kim S."/>
        </authorList>
    </citation>
    <scope>NUCLEOTIDE SEQUENCE</scope>
    <source>
        <strain evidence="1">KCTC 12113</strain>
    </source>
</reference>